<comment type="caution">
    <text evidence="4">The sequence shown here is derived from an EMBL/GenBank/DDBJ whole genome shotgun (WGS) entry which is preliminary data.</text>
</comment>
<dbReference type="Pfam" id="PF05532">
    <property type="entry name" value="CsbD"/>
    <property type="match status" value="1"/>
</dbReference>
<dbReference type="Proteomes" id="UP000297951">
    <property type="component" value="Unassembled WGS sequence"/>
</dbReference>
<dbReference type="AlphaFoldDB" id="A0A4Y9F7D0"/>
<dbReference type="EMBL" id="SPQC01000004">
    <property type="protein sequence ID" value="TFU23862.1"/>
    <property type="molecule type" value="Genomic_DNA"/>
</dbReference>
<dbReference type="SUPFAM" id="SSF69047">
    <property type="entry name" value="Hypothetical protein YjbJ"/>
    <property type="match status" value="1"/>
</dbReference>
<evidence type="ECO:0000259" key="3">
    <source>
        <dbReference type="Pfam" id="PF05532"/>
    </source>
</evidence>
<reference evidence="4 5" key="1">
    <citation type="submission" date="2019-03" db="EMBL/GenBank/DDBJ databases">
        <title>Diversity of the mouse oral microbiome.</title>
        <authorList>
            <person name="Joseph S."/>
            <person name="Aduse-Opoku J."/>
            <person name="Curtis M."/>
            <person name="Wade W."/>
            <person name="Hashim A."/>
        </authorList>
    </citation>
    <scope>NUCLEOTIDE SEQUENCE [LARGE SCALE GENOMIC DNA]</scope>
    <source>
        <strain evidence="5">irhom_31</strain>
    </source>
</reference>
<proteinExistence type="inferred from homology"/>
<evidence type="ECO:0000256" key="2">
    <source>
        <dbReference type="SAM" id="MobiDB-lite"/>
    </source>
</evidence>
<comment type="similarity">
    <text evidence="1">Belongs to the UPF0337 (CsbD) family.</text>
</comment>
<feature type="domain" description="CsbD-like" evidence="3">
    <location>
        <begin position="5"/>
        <end position="57"/>
    </location>
</feature>
<dbReference type="InterPro" id="IPR036629">
    <property type="entry name" value="YjbJ_sf"/>
</dbReference>
<feature type="compositionally biased region" description="Basic and acidic residues" evidence="2">
    <location>
        <begin position="17"/>
        <end position="37"/>
    </location>
</feature>
<feature type="compositionally biased region" description="Basic and acidic residues" evidence="2">
    <location>
        <begin position="44"/>
        <end position="64"/>
    </location>
</feature>
<dbReference type="RefSeq" id="WP_135011281.1">
    <property type="nucleotide sequence ID" value="NZ_JADGLK010000004.1"/>
</dbReference>
<feature type="region of interest" description="Disordered" evidence="2">
    <location>
        <begin position="1"/>
        <end position="76"/>
    </location>
</feature>
<dbReference type="InterPro" id="IPR008462">
    <property type="entry name" value="CsbD"/>
</dbReference>
<evidence type="ECO:0000313" key="4">
    <source>
        <dbReference type="EMBL" id="TFU23862.1"/>
    </source>
</evidence>
<protein>
    <submittedName>
        <fullName evidence="4">CsbD family protein</fullName>
    </submittedName>
</protein>
<organism evidence="4 5">
    <name type="scientific">Rothia nasimurium</name>
    <dbReference type="NCBI Taxonomy" id="85336"/>
    <lineage>
        <taxon>Bacteria</taxon>
        <taxon>Bacillati</taxon>
        <taxon>Actinomycetota</taxon>
        <taxon>Actinomycetes</taxon>
        <taxon>Micrococcales</taxon>
        <taxon>Micrococcaceae</taxon>
        <taxon>Rothia</taxon>
    </lineage>
</organism>
<evidence type="ECO:0000256" key="1">
    <source>
        <dbReference type="ARBA" id="ARBA00009129"/>
    </source>
</evidence>
<sequence length="76" mass="7997">MAAEDKIENGLDNLAGKAKEAGGKLTGDNRLEAEGKADQVQAQAKDKIDEAKQTISDGVDKAKDAINGIKDSLKKD</sequence>
<accession>A0A4Y9F7D0</accession>
<dbReference type="OrthoDB" id="2143260at2"/>
<evidence type="ECO:0000313" key="5">
    <source>
        <dbReference type="Proteomes" id="UP000297951"/>
    </source>
</evidence>
<dbReference type="Gene3D" id="1.10.1470.10">
    <property type="entry name" value="YjbJ"/>
    <property type="match status" value="1"/>
</dbReference>
<gene>
    <name evidence="4" type="ORF">E4U03_01785</name>
</gene>
<name>A0A4Y9F7D0_9MICC</name>